<evidence type="ECO:0000313" key="3">
    <source>
        <dbReference type="Proteomes" id="UP000518266"/>
    </source>
</evidence>
<dbReference type="AlphaFoldDB" id="A0A7J5YC52"/>
<dbReference type="Proteomes" id="UP000518266">
    <property type="component" value="Unassembled WGS sequence"/>
</dbReference>
<protein>
    <submittedName>
        <fullName evidence="2">Uncharacterized protein</fullName>
    </submittedName>
</protein>
<feature type="non-terminal residue" evidence="2">
    <location>
        <position position="537"/>
    </location>
</feature>
<sequence length="537" mass="55139">MTTRNMVVETHSASSQSWKASSTTLTGHTLKSWRTLSSGVTWGSSISLWKRRKGKKGYTRTQSELHQECSVISNVVYLSAIVSTRSGGSTGSSGSISTRRSTLSGKPLGSRCSNLTGQTLNRKRGNSCINLLDSINIIRYLNQSYLGQYLLSGLSTLTNGTLGSGKTLESSSSTRSLLSSLSRRLSTLTLHIEVEHVTGSVKYSGIYGLCEETHSGSLGSGESHNSGLTSSSNGAGGSGATILSSGSLSIRSGETTTARGTLRRGKAHVSLGSGGTTSTLASGGSTGSGETRRSSGASRSGVTALTTGSSGSLGSTSSLSSSISLRVDKQPSDNQNQCQKAGMHHGSRATGESRRSRWASGSLGGNKTHTGSGNCSSSSRSTVATSLTGQSTGSLRKRVQGPAGPRGPMAPCRDRNTENEDKLSRRSSLSRLTGGAGRGVLGGRGGRGGRAGHPYHLYQRNHTVVGADGAALVVGDDGVGAVGRVLADNFVAHHRAAVAHTDLTGFRLPHIPVSKHLAVQGAAAACTYGGGGQVEGQ</sequence>
<feature type="region of interest" description="Disordered" evidence="1">
    <location>
        <begin position="85"/>
        <end position="109"/>
    </location>
</feature>
<keyword evidence="3" id="KW-1185">Reference proteome</keyword>
<reference evidence="2 3" key="1">
    <citation type="submission" date="2020-03" db="EMBL/GenBank/DDBJ databases">
        <title>Dissostichus mawsoni Genome sequencing and assembly.</title>
        <authorList>
            <person name="Park H."/>
        </authorList>
    </citation>
    <scope>NUCLEOTIDE SEQUENCE [LARGE SCALE GENOMIC DNA]</scope>
    <source>
        <strain evidence="2">DM0001</strain>
        <tissue evidence="2">Muscle</tissue>
    </source>
</reference>
<feature type="compositionally biased region" description="Gly residues" evidence="1">
    <location>
        <begin position="434"/>
        <end position="451"/>
    </location>
</feature>
<feature type="region of interest" description="Disordered" evidence="1">
    <location>
        <begin position="243"/>
        <end position="454"/>
    </location>
</feature>
<feature type="compositionally biased region" description="Low complexity" evidence="1">
    <location>
        <begin position="243"/>
        <end position="253"/>
    </location>
</feature>
<evidence type="ECO:0000313" key="2">
    <source>
        <dbReference type="EMBL" id="KAF3847042.1"/>
    </source>
</evidence>
<feature type="compositionally biased region" description="Low complexity" evidence="1">
    <location>
        <begin position="376"/>
        <end position="388"/>
    </location>
</feature>
<proteinExistence type="predicted"/>
<feature type="compositionally biased region" description="Low complexity" evidence="1">
    <location>
        <begin position="85"/>
        <end position="105"/>
    </location>
</feature>
<organism evidence="2 3">
    <name type="scientific">Dissostichus mawsoni</name>
    <name type="common">Antarctic cod</name>
    <dbReference type="NCBI Taxonomy" id="36200"/>
    <lineage>
        <taxon>Eukaryota</taxon>
        <taxon>Metazoa</taxon>
        <taxon>Chordata</taxon>
        <taxon>Craniata</taxon>
        <taxon>Vertebrata</taxon>
        <taxon>Euteleostomi</taxon>
        <taxon>Actinopterygii</taxon>
        <taxon>Neopterygii</taxon>
        <taxon>Teleostei</taxon>
        <taxon>Neoteleostei</taxon>
        <taxon>Acanthomorphata</taxon>
        <taxon>Eupercaria</taxon>
        <taxon>Perciformes</taxon>
        <taxon>Notothenioidei</taxon>
        <taxon>Nototheniidae</taxon>
        <taxon>Dissostichus</taxon>
    </lineage>
</organism>
<name>A0A7J5YC52_DISMA</name>
<feature type="compositionally biased region" description="Low complexity" evidence="1">
    <location>
        <begin position="294"/>
        <end position="325"/>
    </location>
</feature>
<accession>A0A7J5YC52</accession>
<feature type="compositionally biased region" description="Polar residues" evidence="1">
    <location>
        <begin position="365"/>
        <end position="375"/>
    </location>
</feature>
<comment type="caution">
    <text evidence="2">The sequence shown here is derived from an EMBL/GenBank/DDBJ whole genome shotgun (WGS) entry which is preliminary data.</text>
</comment>
<evidence type="ECO:0000256" key="1">
    <source>
        <dbReference type="SAM" id="MobiDB-lite"/>
    </source>
</evidence>
<gene>
    <name evidence="2" type="ORF">F7725_004120</name>
</gene>
<feature type="compositionally biased region" description="Basic and acidic residues" evidence="1">
    <location>
        <begin position="412"/>
        <end position="424"/>
    </location>
</feature>
<dbReference type="EMBL" id="JAAKFY010000014">
    <property type="protein sequence ID" value="KAF3847042.1"/>
    <property type="molecule type" value="Genomic_DNA"/>
</dbReference>